<dbReference type="Gene3D" id="3.40.30.120">
    <property type="match status" value="1"/>
</dbReference>
<evidence type="ECO:0000256" key="1">
    <source>
        <dbReference type="ARBA" id="ARBA00001974"/>
    </source>
</evidence>
<protein>
    <submittedName>
        <fullName evidence="6">2-polyprenyl-6-methoxyphenol hydroxylase-like FAD-dependent oxidoreductase</fullName>
    </submittedName>
</protein>
<dbReference type="GO" id="GO:0016709">
    <property type="term" value="F:oxidoreductase activity, acting on paired donors, with incorporation or reduction of molecular oxygen, NAD(P)H as one donor, and incorporation of one atom of oxygen"/>
    <property type="evidence" value="ECO:0007669"/>
    <property type="project" value="UniProtKB-ARBA"/>
</dbReference>
<evidence type="ECO:0000256" key="4">
    <source>
        <dbReference type="ARBA" id="ARBA00022827"/>
    </source>
</evidence>
<dbReference type="GO" id="GO:0071949">
    <property type="term" value="F:FAD binding"/>
    <property type="evidence" value="ECO:0007669"/>
    <property type="project" value="InterPro"/>
</dbReference>
<organism evidence="6 7">
    <name type="scientific">Kitasatospora viridis</name>
    <dbReference type="NCBI Taxonomy" id="281105"/>
    <lineage>
        <taxon>Bacteria</taxon>
        <taxon>Bacillati</taxon>
        <taxon>Actinomycetota</taxon>
        <taxon>Actinomycetes</taxon>
        <taxon>Kitasatosporales</taxon>
        <taxon>Streptomycetaceae</taxon>
        <taxon>Kitasatospora</taxon>
    </lineage>
</organism>
<evidence type="ECO:0000313" key="7">
    <source>
        <dbReference type="Proteomes" id="UP000317940"/>
    </source>
</evidence>
<comment type="similarity">
    <text evidence="2">Belongs to the PheA/TfdB FAD monooxygenase family.</text>
</comment>
<sequence length="507" mass="54519">MRSNPTDSTTTTATEVLIVGAGPTGLTLACELARWGVAVRLIERRAAHHGESRGKTLQPRSMEVLHDLGLADRVLAEGQSHLVYRKYFEGAHAADSEPFAERRPTPEEPYDSTVFLGQARLEQLLRDRLADHGGTVELGAELAGFTQDADGVTARLADGRTIRATHLVGCDGGRSTVRRALGLAFEGRGEEEQAMVCGDVEAPGLSRDVWHQWFGPDGGLMLWPVPGTDSFQLQAAPERDPDGHPLPPSLAGFQRQFDRYARLSGIRLANPTWLSTWRVNVRMTNRLRVGRVLLAGDAAHVHPIAGGLGLNTGVQDAFNLGWKLALTIRHQAGPALLDSYEQERLPVAADTLRITSEGLARSVAAVRRPGNGVETALAPPVGLHYRWSPLAAGRADGPLAPGDRAPDGRCRDLLCREVRLFDLFAGPHFTLLSFGCPPPPLGPHTPVVDTHALTAPAPRAYGLGERGGLVLVRPDNHVALLAEAADGESVRAYLDGLLGHQEEAGRT</sequence>
<feature type="domain" description="FAD-binding" evidence="5">
    <location>
        <begin position="14"/>
        <end position="353"/>
    </location>
</feature>
<dbReference type="InterPro" id="IPR050641">
    <property type="entry name" value="RIFMO-like"/>
</dbReference>
<dbReference type="EMBL" id="VIWT01000009">
    <property type="protein sequence ID" value="TWF71471.1"/>
    <property type="molecule type" value="Genomic_DNA"/>
</dbReference>
<keyword evidence="7" id="KW-1185">Reference proteome</keyword>
<accession>A0A561S9D2</accession>
<dbReference type="NCBIfam" id="NF004832">
    <property type="entry name" value="PRK06184.1"/>
    <property type="match status" value="1"/>
</dbReference>
<dbReference type="PANTHER" id="PTHR43004:SF19">
    <property type="entry name" value="BINDING MONOOXYGENASE, PUTATIVE (JCVI)-RELATED"/>
    <property type="match status" value="1"/>
</dbReference>
<evidence type="ECO:0000256" key="2">
    <source>
        <dbReference type="ARBA" id="ARBA00007801"/>
    </source>
</evidence>
<proteinExistence type="inferred from homology"/>
<dbReference type="PRINTS" id="PR00420">
    <property type="entry name" value="RNGMNOXGNASE"/>
</dbReference>
<dbReference type="SUPFAM" id="SSF51905">
    <property type="entry name" value="FAD/NAD(P)-binding domain"/>
    <property type="match status" value="1"/>
</dbReference>
<keyword evidence="3" id="KW-0285">Flavoprotein</keyword>
<dbReference type="Proteomes" id="UP000317940">
    <property type="component" value="Unassembled WGS sequence"/>
</dbReference>
<gene>
    <name evidence="6" type="ORF">FHX73_19101</name>
</gene>
<name>A0A561S9D2_9ACTN</name>
<evidence type="ECO:0000256" key="3">
    <source>
        <dbReference type="ARBA" id="ARBA00022630"/>
    </source>
</evidence>
<reference evidence="6 7" key="1">
    <citation type="submission" date="2019-06" db="EMBL/GenBank/DDBJ databases">
        <title>Sequencing the genomes of 1000 actinobacteria strains.</title>
        <authorList>
            <person name="Klenk H.-P."/>
        </authorList>
    </citation>
    <scope>NUCLEOTIDE SEQUENCE [LARGE SCALE GENOMIC DNA]</scope>
    <source>
        <strain evidence="6 7">DSM 44826</strain>
    </source>
</reference>
<comment type="caution">
    <text evidence="6">The sequence shown here is derived from an EMBL/GenBank/DDBJ whole genome shotgun (WGS) entry which is preliminary data.</text>
</comment>
<dbReference type="Gene3D" id="3.30.70.2450">
    <property type="match status" value="1"/>
</dbReference>
<dbReference type="InterPro" id="IPR036249">
    <property type="entry name" value="Thioredoxin-like_sf"/>
</dbReference>
<evidence type="ECO:0000259" key="5">
    <source>
        <dbReference type="Pfam" id="PF01494"/>
    </source>
</evidence>
<dbReference type="RefSeq" id="WP_145911684.1">
    <property type="nucleotide sequence ID" value="NZ_BAAAMZ010000023.1"/>
</dbReference>
<dbReference type="PROSITE" id="PS51257">
    <property type="entry name" value="PROKAR_LIPOPROTEIN"/>
    <property type="match status" value="1"/>
</dbReference>
<comment type="cofactor">
    <cofactor evidence="1">
        <name>FAD</name>
        <dbReference type="ChEBI" id="CHEBI:57692"/>
    </cofactor>
</comment>
<dbReference type="Pfam" id="PF01494">
    <property type="entry name" value="FAD_binding_3"/>
    <property type="match status" value="1"/>
</dbReference>
<dbReference type="Pfam" id="PF21274">
    <property type="entry name" value="Rng_hyd_C"/>
    <property type="match status" value="1"/>
</dbReference>
<dbReference type="PANTHER" id="PTHR43004">
    <property type="entry name" value="TRK SYSTEM POTASSIUM UPTAKE PROTEIN"/>
    <property type="match status" value="1"/>
</dbReference>
<dbReference type="InterPro" id="IPR036188">
    <property type="entry name" value="FAD/NAD-bd_sf"/>
</dbReference>
<dbReference type="Gene3D" id="3.50.50.60">
    <property type="entry name" value="FAD/NAD(P)-binding domain"/>
    <property type="match status" value="1"/>
</dbReference>
<keyword evidence="4" id="KW-0274">FAD</keyword>
<dbReference type="OrthoDB" id="8670884at2"/>
<dbReference type="InterPro" id="IPR002938">
    <property type="entry name" value="FAD-bd"/>
</dbReference>
<evidence type="ECO:0000313" key="6">
    <source>
        <dbReference type="EMBL" id="TWF71471.1"/>
    </source>
</evidence>
<dbReference type="AlphaFoldDB" id="A0A561S9D2"/>
<dbReference type="SUPFAM" id="SSF52833">
    <property type="entry name" value="Thioredoxin-like"/>
    <property type="match status" value="1"/>
</dbReference>